<protein>
    <submittedName>
        <fullName evidence="16">Mitochondrial chaperone bcs1</fullName>
    </submittedName>
</protein>
<evidence type="ECO:0000256" key="6">
    <source>
        <dbReference type="ARBA" id="ARBA00022801"/>
    </source>
</evidence>
<keyword evidence="17" id="KW-1185">Reference proteome</keyword>
<evidence type="ECO:0000256" key="5">
    <source>
        <dbReference type="ARBA" id="ARBA00022792"/>
    </source>
</evidence>
<dbReference type="SUPFAM" id="SSF52540">
    <property type="entry name" value="P-loop containing nucleoside triphosphate hydrolases"/>
    <property type="match status" value="1"/>
</dbReference>
<keyword evidence="10" id="KW-0472">Membrane</keyword>
<evidence type="ECO:0000259" key="14">
    <source>
        <dbReference type="SMART" id="SM00382"/>
    </source>
</evidence>
<name>A0A545VIE6_9HYPO</name>
<evidence type="ECO:0000313" key="17">
    <source>
        <dbReference type="Proteomes" id="UP000315783"/>
    </source>
</evidence>
<evidence type="ECO:0000313" key="16">
    <source>
        <dbReference type="EMBL" id="TQV90743.1"/>
    </source>
</evidence>
<dbReference type="Pfam" id="PF00004">
    <property type="entry name" value="AAA"/>
    <property type="match status" value="1"/>
</dbReference>
<accession>A0A545VIE6</accession>
<proteinExistence type="inferred from homology"/>
<evidence type="ECO:0000256" key="8">
    <source>
        <dbReference type="ARBA" id="ARBA00022989"/>
    </source>
</evidence>
<feature type="region of interest" description="Disordered" evidence="13">
    <location>
        <begin position="537"/>
        <end position="556"/>
    </location>
</feature>
<dbReference type="GO" id="GO:0005743">
    <property type="term" value="C:mitochondrial inner membrane"/>
    <property type="evidence" value="ECO:0007669"/>
    <property type="project" value="UniProtKB-SubCell"/>
</dbReference>
<feature type="region of interest" description="Disordered" evidence="13">
    <location>
        <begin position="432"/>
        <end position="495"/>
    </location>
</feature>
<dbReference type="InterPro" id="IPR003960">
    <property type="entry name" value="ATPase_AAA_CS"/>
</dbReference>
<keyword evidence="3" id="KW-0812">Transmembrane</keyword>
<reference evidence="16 17" key="1">
    <citation type="journal article" date="2019" name="Appl. Microbiol. Biotechnol.">
        <title>Genome sequence of Isaria javanica and comparative genome analysis insights into family S53 peptidase evolution in fungal entomopathogens.</title>
        <authorList>
            <person name="Lin R."/>
            <person name="Zhang X."/>
            <person name="Xin B."/>
            <person name="Zou M."/>
            <person name="Gao Y."/>
            <person name="Qin F."/>
            <person name="Hu Q."/>
            <person name="Xie B."/>
            <person name="Cheng X."/>
        </authorList>
    </citation>
    <scope>NUCLEOTIDE SEQUENCE [LARGE SCALE GENOMIC DNA]</scope>
    <source>
        <strain evidence="16 17">IJ1G</strain>
    </source>
</reference>
<dbReference type="InterPro" id="IPR027417">
    <property type="entry name" value="P-loop_NTPase"/>
</dbReference>
<evidence type="ECO:0000256" key="3">
    <source>
        <dbReference type="ARBA" id="ARBA00022692"/>
    </source>
</evidence>
<keyword evidence="8" id="KW-1133">Transmembrane helix</keyword>
<evidence type="ECO:0000256" key="10">
    <source>
        <dbReference type="ARBA" id="ARBA00023136"/>
    </source>
</evidence>
<evidence type="ECO:0000256" key="7">
    <source>
        <dbReference type="ARBA" id="ARBA00022840"/>
    </source>
</evidence>
<keyword evidence="6" id="KW-0378">Hydrolase</keyword>
<comment type="caution">
    <text evidence="16">The sequence shown here is derived from an EMBL/GenBank/DDBJ whole genome shotgun (WGS) entry which is preliminary data.</text>
</comment>
<feature type="domain" description="AAA+ ATPase" evidence="14">
    <location>
        <begin position="218"/>
        <end position="349"/>
    </location>
</feature>
<feature type="domain" description="BCS1 N-terminal" evidence="15">
    <location>
        <begin position="16"/>
        <end position="185"/>
    </location>
</feature>
<dbReference type="SMART" id="SM01024">
    <property type="entry name" value="BCS1_N"/>
    <property type="match status" value="1"/>
</dbReference>
<feature type="compositionally biased region" description="Low complexity" evidence="13">
    <location>
        <begin position="503"/>
        <end position="521"/>
    </location>
</feature>
<sequence length="590" mass="65987">MPQLLAWGINSYGPLMLVFGLVAILKSYAYQAQAWFVEYFTTTTSVESTDEMHDMLMAWASSHGLNEAARSRIARVGVTWANEKKDSSDPVKKPISFSPWKGGFLFSFKNHFLYYQTETVVNTLCRKEIVSITCVGRSGDVLRELLEQCRSEYLQNNEGKITIFENRDDSWKKRAAKQIRPLSTVMLAKHQKEALINDVREFVNPETREWYRQKNFAYRRGYLLYGPPGTGKSSLSSAIAGEFEMDIYTINIPSVDDKTLKKLFNQLPDKCVVLLEDIDAVGTDRSTSEEERKERKQSLSLSGLLNEIDGVASQEGRLLIMTTNHKNLLDDALIREGRIDLKIEFSLADSVTTANLFKFMYEPVVGAKPLDSLQAKALARCATSFAALVPEYEFSGAQITSYLLQHRSSPAAALESAGEWVTRILRERADNYRKAPTDMSSKSPLDASPEVPAEIDEEGLRGRSRTRSEPRLRRTETSYNLLPTRGPSPSPLLRLQSDTSLDATDTTPASTGSATSHSAAARRTADFHYSLATSSRETQAGNYKQHDSFTDYSEGSSDGGLFMNPLKARGVPNSAATHKSKKHRFLGWAR</sequence>
<gene>
    <name evidence="16" type="ORF">IF1G_10486</name>
</gene>
<keyword evidence="9" id="KW-0496">Mitochondrion</keyword>
<feature type="compositionally biased region" description="Basic and acidic residues" evidence="13">
    <location>
        <begin position="458"/>
        <end position="476"/>
    </location>
</feature>
<dbReference type="InterPro" id="IPR003959">
    <property type="entry name" value="ATPase_AAA_core"/>
</dbReference>
<dbReference type="Pfam" id="PF25426">
    <property type="entry name" value="AAA_lid_BCS1"/>
    <property type="match status" value="1"/>
</dbReference>
<feature type="region of interest" description="Disordered" evidence="13">
    <location>
        <begin position="502"/>
        <end position="521"/>
    </location>
</feature>
<dbReference type="InterPro" id="IPR057495">
    <property type="entry name" value="AAA_lid_BCS1"/>
</dbReference>
<comment type="catalytic activity">
    <reaction evidence="11">
        <text>ATP + H2O = ADP + phosphate + H(+)</text>
        <dbReference type="Rhea" id="RHEA:13065"/>
        <dbReference type="ChEBI" id="CHEBI:15377"/>
        <dbReference type="ChEBI" id="CHEBI:15378"/>
        <dbReference type="ChEBI" id="CHEBI:30616"/>
        <dbReference type="ChEBI" id="CHEBI:43474"/>
        <dbReference type="ChEBI" id="CHEBI:456216"/>
    </reaction>
    <physiologicalReaction direction="left-to-right" evidence="11">
        <dbReference type="Rhea" id="RHEA:13066"/>
    </physiologicalReaction>
</comment>
<dbReference type="STRING" id="43265.A0A545VIE6"/>
<keyword evidence="4 12" id="KW-0547">Nucleotide-binding</keyword>
<dbReference type="PROSITE" id="PS00674">
    <property type="entry name" value="AAA"/>
    <property type="match status" value="1"/>
</dbReference>
<evidence type="ECO:0000256" key="9">
    <source>
        <dbReference type="ARBA" id="ARBA00023128"/>
    </source>
</evidence>
<comment type="similarity">
    <text evidence="2">Belongs to the AAA ATPase family. BCS1 subfamily.</text>
</comment>
<evidence type="ECO:0000256" key="11">
    <source>
        <dbReference type="ARBA" id="ARBA00048778"/>
    </source>
</evidence>
<evidence type="ECO:0000256" key="1">
    <source>
        <dbReference type="ARBA" id="ARBA00004434"/>
    </source>
</evidence>
<dbReference type="InterPro" id="IPR014851">
    <property type="entry name" value="BCS1_N"/>
</dbReference>
<dbReference type="Proteomes" id="UP000315783">
    <property type="component" value="Unassembled WGS sequence"/>
</dbReference>
<evidence type="ECO:0000256" key="12">
    <source>
        <dbReference type="RuleBase" id="RU003651"/>
    </source>
</evidence>
<dbReference type="OrthoDB" id="10251412at2759"/>
<evidence type="ECO:0000256" key="4">
    <source>
        <dbReference type="ARBA" id="ARBA00022741"/>
    </source>
</evidence>
<evidence type="ECO:0000256" key="13">
    <source>
        <dbReference type="SAM" id="MobiDB-lite"/>
    </source>
</evidence>
<dbReference type="InterPro" id="IPR003593">
    <property type="entry name" value="AAA+_ATPase"/>
</dbReference>
<dbReference type="InterPro" id="IPR050747">
    <property type="entry name" value="Mitochondrial_chaperone_BCS1"/>
</dbReference>
<dbReference type="GO" id="GO:0016887">
    <property type="term" value="F:ATP hydrolysis activity"/>
    <property type="evidence" value="ECO:0007669"/>
    <property type="project" value="InterPro"/>
</dbReference>
<dbReference type="Gene3D" id="3.40.50.300">
    <property type="entry name" value="P-loop containing nucleotide triphosphate hydrolases"/>
    <property type="match status" value="1"/>
</dbReference>
<dbReference type="Pfam" id="PF08740">
    <property type="entry name" value="BCS1_N"/>
    <property type="match status" value="1"/>
</dbReference>
<evidence type="ECO:0000256" key="2">
    <source>
        <dbReference type="ARBA" id="ARBA00007448"/>
    </source>
</evidence>
<evidence type="ECO:0000259" key="15">
    <source>
        <dbReference type="SMART" id="SM01024"/>
    </source>
</evidence>
<dbReference type="GO" id="GO:0005524">
    <property type="term" value="F:ATP binding"/>
    <property type="evidence" value="ECO:0007669"/>
    <property type="project" value="UniProtKB-KW"/>
</dbReference>
<dbReference type="EMBL" id="SPUK01000023">
    <property type="protein sequence ID" value="TQV90743.1"/>
    <property type="molecule type" value="Genomic_DNA"/>
</dbReference>
<dbReference type="PANTHER" id="PTHR23070">
    <property type="entry name" value="BCS1 AAA-TYPE ATPASE"/>
    <property type="match status" value="1"/>
</dbReference>
<dbReference type="AlphaFoldDB" id="A0A545VIE6"/>
<keyword evidence="7 12" id="KW-0067">ATP-binding</keyword>
<dbReference type="SMART" id="SM00382">
    <property type="entry name" value="AAA"/>
    <property type="match status" value="1"/>
</dbReference>
<organism evidence="16 17">
    <name type="scientific">Cordyceps javanica</name>
    <dbReference type="NCBI Taxonomy" id="43265"/>
    <lineage>
        <taxon>Eukaryota</taxon>
        <taxon>Fungi</taxon>
        <taxon>Dikarya</taxon>
        <taxon>Ascomycota</taxon>
        <taxon>Pezizomycotina</taxon>
        <taxon>Sordariomycetes</taxon>
        <taxon>Hypocreomycetidae</taxon>
        <taxon>Hypocreales</taxon>
        <taxon>Cordycipitaceae</taxon>
        <taxon>Cordyceps</taxon>
    </lineage>
</organism>
<keyword evidence="5" id="KW-0999">Mitochondrion inner membrane</keyword>
<comment type="subcellular location">
    <subcellularLocation>
        <location evidence="1">Mitochondrion inner membrane</location>
        <topology evidence="1">Single-pass membrane protein</topology>
    </subcellularLocation>
</comment>